<dbReference type="SUPFAM" id="SSF50022">
    <property type="entry name" value="ISP domain"/>
    <property type="match status" value="1"/>
</dbReference>
<dbReference type="EMBL" id="JAKGSI010000006">
    <property type="protein sequence ID" value="MCF4007647.1"/>
    <property type="molecule type" value="Genomic_DNA"/>
</dbReference>
<dbReference type="GO" id="GO:0004497">
    <property type="term" value="F:monooxygenase activity"/>
    <property type="evidence" value="ECO:0007669"/>
    <property type="project" value="UniProtKB-ARBA"/>
</dbReference>
<evidence type="ECO:0000256" key="5">
    <source>
        <dbReference type="SAM" id="SignalP"/>
    </source>
</evidence>
<sequence length="126" mass="12583">MTHHAPFQCSRRLFLAGVGTTFAGALLAACGDSTAEVAATDVPVGSAVIVGKFIVAQPTAGEYRAYSTVCPHQGSTINAVDGDTVVCPAHGSVFSIADGSVLTGPSGQPLTAAHLEENAGTLSVGQ</sequence>
<feature type="domain" description="Rieske" evidence="6">
    <location>
        <begin position="34"/>
        <end position="124"/>
    </location>
</feature>
<dbReference type="PROSITE" id="PS51318">
    <property type="entry name" value="TAT"/>
    <property type="match status" value="1"/>
</dbReference>
<feature type="chain" id="PRO_5040896927" evidence="5">
    <location>
        <begin position="29"/>
        <end position="126"/>
    </location>
</feature>
<reference evidence="7" key="1">
    <citation type="submission" date="2022-01" db="EMBL/GenBank/DDBJ databases">
        <title>Corynebacterium sp. nov isolated from isolated from the feces of the greater white-fronted geese (Anser albifrons) at Poyang Lake, PR China.</title>
        <authorList>
            <person name="Liu Q."/>
        </authorList>
    </citation>
    <scope>NUCLEOTIDE SEQUENCE</scope>
    <source>
        <strain evidence="7">JCM 32435</strain>
    </source>
</reference>
<dbReference type="AlphaFoldDB" id="A0A9X1QQ85"/>
<organism evidence="7 8">
    <name type="scientific">Corynebacterium uropygiale</name>
    <dbReference type="NCBI Taxonomy" id="1775911"/>
    <lineage>
        <taxon>Bacteria</taxon>
        <taxon>Bacillati</taxon>
        <taxon>Actinomycetota</taxon>
        <taxon>Actinomycetes</taxon>
        <taxon>Mycobacteriales</taxon>
        <taxon>Corynebacteriaceae</taxon>
        <taxon>Corynebacterium</taxon>
    </lineage>
</organism>
<dbReference type="RefSeq" id="WP_236119946.1">
    <property type="nucleotide sequence ID" value="NZ_JAKGSI010000006.1"/>
</dbReference>
<dbReference type="GO" id="GO:0016705">
    <property type="term" value="F:oxidoreductase activity, acting on paired donors, with incorporation or reduction of molecular oxygen"/>
    <property type="evidence" value="ECO:0007669"/>
    <property type="project" value="UniProtKB-ARBA"/>
</dbReference>
<comment type="caution">
    <text evidence="7">The sequence shown here is derived from an EMBL/GenBank/DDBJ whole genome shotgun (WGS) entry which is preliminary data.</text>
</comment>
<dbReference type="InterPro" id="IPR036922">
    <property type="entry name" value="Rieske_2Fe-2S_sf"/>
</dbReference>
<evidence type="ECO:0000256" key="1">
    <source>
        <dbReference type="ARBA" id="ARBA00022714"/>
    </source>
</evidence>
<evidence type="ECO:0000259" key="6">
    <source>
        <dbReference type="PROSITE" id="PS51296"/>
    </source>
</evidence>
<dbReference type="PROSITE" id="PS51296">
    <property type="entry name" value="RIESKE"/>
    <property type="match status" value="1"/>
</dbReference>
<dbReference type="InterPro" id="IPR006311">
    <property type="entry name" value="TAT_signal"/>
</dbReference>
<feature type="signal peptide" evidence="5">
    <location>
        <begin position="1"/>
        <end position="28"/>
    </location>
</feature>
<dbReference type="Proteomes" id="UP001139336">
    <property type="component" value="Unassembled WGS sequence"/>
</dbReference>
<keyword evidence="4" id="KW-0411">Iron-sulfur</keyword>
<dbReference type="CDD" id="cd03467">
    <property type="entry name" value="Rieske"/>
    <property type="match status" value="1"/>
</dbReference>
<evidence type="ECO:0000256" key="4">
    <source>
        <dbReference type="ARBA" id="ARBA00023014"/>
    </source>
</evidence>
<protein>
    <submittedName>
        <fullName evidence="7">Rieske 2Fe-2S domain-containing protein</fullName>
    </submittedName>
</protein>
<evidence type="ECO:0000256" key="2">
    <source>
        <dbReference type="ARBA" id="ARBA00022723"/>
    </source>
</evidence>
<keyword evidence="8" id="KW-1185">Reference proteome</keyword>
<proteinExistence type="predicted"/>
<name>A0A9X1QQ85_9CORY</name>
<evidence type="ECO:0000256" key="3">
    <source>
        <dbReference type="ARBA" id="ARBA00023004"/>
    </source>
</evidence>
<dbReference type="InterPro" id="IPR017941">
    <property type="entry name" value="Rieske_2Fe-2S"/>
</dbReference>
<gene>
    <name evidence="7" type="ORF">L1O03_10785</name>
</gene>
<dbReference type="Gene3D" id="2.102.10.10">
    <property type="entry name" value="Rieske [2Fe-2S] iron-sulphur domain"/>
    <property type="match status" value="1"/>
</dbReference>
<keyword evidence="2" id="KW-0479">Metal-binding</keyword>
<dbReference type="GO" id="GO:0046872">
    <property type="term" value="F:metal ion binding"/>
    <property type="evidence" value="ECO:0007669"/>
    <property type="project" value="UniProtKB-KW"/>
</dbReference>
<keyword evidence="1" id="KW-0001">2Fe-2S</keyword>
<dbReference type="GO" id="GO:0051537">
    <property type="term" value="F:2 iron, 2 sulfur cluster binding"/>
    <property type="evidence" value="ECO:0007669"/>
    <property type="project" value="UniProtKB-KW"/>
</dbReference>
<keyword evidence="5" id="KW-0732">Signal</keyword>
<evidence type="ECO:0000313" key="7">
    <source>
        <dbReference type="EMBL" id="MCF4007647.1"/>
    </source>
</evidence>
<keyword evidence="3" id="KW-0408">Iron</keyword>
<accession>A0A9X1QQ85</accession>
<dbReference type="Pfam" id="PF00355">
    <property type="entry name" value="Rieske"/>
    <property type="match status" value="1"/>
</dbReference>
<evidence type="ECO:0000313" key="8">
    <source>
        <dbReference type="Proteomes" id="UP001139336"/>
    </source>
</evidence>